<dbReference type="SUPFAM" id="SSF51735">
    <property type="entry name" value="NAD(P)-binding Rossmann-fold domains"/>
    <property type="match status" value="1"/>
</dbReference>
<dbReference type="AlphaFoldDB" id="A0A0G9HAX1"/>
<evidence type="ECO:0000256" key="3">
    <source>
        <dbReference type="RuleBase" id="RU000363"/>
    </source>
</evidence>
<dbReference type="NCBIfam" id="NF005065">
    <property type="entry name" value="PRK06482.1"/>
    <property type="match status" value="1"/>
</dbReference>
<dbReference type="RefSeq" id="WP_046968372.1">
    <property type="nucleotide sequence ID" value="NZ_CP017480.1"/>
</dbReference>
<dbReference type="PANTHER" id="PTHR43976:SF16">
    <property type="entry name" value="SHORT-CHAIN DEHYDROGENASE_REDUCTASE FAMILY PROTEIN"/>
    <property type="match status" value="1"/>
</dbReference>
<reference evidence="5" key="1">
    <citation type="submission" date="2016-09" db="EMBL/GenBank/DDBJ databases">
        <authorList>
            <person name="Lysoe E."/>
        </authorList>
    </citation>
    <scope>NUCLEOTIDE SEQUENCE [LARGE SCALE GENOMIC DNA]</scope>
    <source>
        <strain evidence="5">LJ96T</strain>
    </source>
</reference>
<proteinExistence type="inferred from homology"/>
<dbReference type="InterPro" id="IPR002347">
    <property type="entry name" value="SDR_fam"/>
</dbReference>
<dbReference type="InterPro" id="IPR051911">
    <property type="entry name" value="SDR_oxidoreductase"/>
</dbReference>
<dbReference type="Proteomes" id="UP000182987">
    <property type="component" value="Chromosome"/>
</dbReference>
<dbReference type="GO" id="GO:0016491">
    <property type="term" value="F:oxidoreductase activity"/>
    <property type="evidence" value="ECO:0007669"/>
    <property type="project" value="UniProtKB-KW"/>
</dbReference>
<evidence type="ECO:0000256" key="1">
    <source>
        <dbReference type="ARBA" id="ARBA00006484"/>
    </source>
</evidence>
<keyword evidence="5" id="KW-1185">Reference proteome</keyword>
<dbReference type="Pfam" id="PF00106">
    <property type="entry name" value="adh_short"/>
    <property type="match status" value="1"/>
</dbReference>
<sequence>MPQRNWLITGANSGFGRLMTEQLLARGDQVACTVRDPASMTELKARHGDHLLVHRLDLTDFTAIRPAVDAAFAALGRIDVVVSNAGYGLLGAAEEATDDQVIHQLQTNLTGSIQLIRSALPYLRRQHGGRILQLSTVGGQAAFPGGSMYHAGKWGIEGFVDAVAQEVAVFGIGCTLVEPGGARTNFRYVNSRVGPKIDAYDASPSRHVNRMLEEGTAVAIGDPAKMVAHMIASVDQNPAPRRLALGSDAYTVMHKQLSERLAALEAQRDLAFSTDG</sequence>
<evidence type="ECO:0000313" key="5">
    <source>
        <dbReference type="Proteomes" id="UP000182987"/>
    </source>
</evidence>
<accession>A0A0G9HAX1</accession>
<dbReference type="PANTHER" id="PTHR43976">
    <property type="entry name" value="SHORT CHAIN DEHYDROGENASE"/>
    <property type="match status" value="1"/>
</dbReference>
<dbReference type="InterPro" id="IPR036291">
    <property type="entry name" value="NAD(P)-bd_dom_sf"/>
</dbReference>
<dbReference type="PATRIC" id="fig|1440763.5.peg.2748"/>
<name>A0A0G9HAX1_9GAMM</name>
<dbReference type="OrthoDB" id="9775296at2"/>
<evidence type="ECO:0000256" key="2">
    <source>
        <dbReference type="ARBA" id="ARBA00023002"/>
    </source>
</evidence>
<gene>
    <name evidence="4" type="ORF">BJI69_08110</name>
</gene>
<comment type="similarity">
    <text evidence="1 3">Belongs to the short-chain dehydrogenases/reductases (SDR) family.</text>
</comment>
<evidence type="ECO:0000313" key="4">
    <source>
        <dbReference type="EMBL" id="APG03871.1"/>
    </source>
</evidence>
<dbReference type="CDD" id="cd05374">
    <property type="entry name" value="17beta-HSD-like_SDR_c"/>
    <property type="match status" value="1"/>
</dbReference>
<dbReference type="STRING" id="1440763.BJI69_08110"/>
<protein>
    <submittedName>
        <fullName evidence="4">Short-chain dehydrogenase/reductase</fullName>
    </submittedName>
</protein>
<dbReference type="PRINTS" id="PR00080">
    <property type="entry name" value="SDRFAMILY"/>
</dbReference>
<keyword evidence="2" id="KW-0560">Oxidoreductase</keyword>
<dbReference type="KEGG" id="lrz:BJI69_08110"/>
<dbReference type="Gene3D" id="3.40.50.720">
    <property type="entry name" value="NAD(P)-binding Rossmann-like Domain"/>
    <property type="match status" value="1"/>
</dbReference>
<dbReference type="PRINTS" id="PR00081">
    <property type="entry name" value="GDHRDH"/>
</dbReference>
<organism evidence="4 5">
    <name type="scientific">Luteibacter rhizovicinus DSM 16549</name>
    <dbReference type="NCBI Taxonomy" id="1440763"/>
    <lineage>
        <taxon>Bacteria</taxon>
        <taxon>Pseudomonadati</taxon>
        <taxon>Pseudomonadota</taxon>
        <taxon>Gammaproteobacteria</taxon>
        <taxon>Lysobacterales</taxon>
        <taxon>Rhodanobacteraceae</taxon>
        <taxon>Luteibacter</taxon>
    </lineage>
</organism>
<dbReference type="EMBL" id="CP017480">
    <property type="protein sequence ID" value="APG03871.1"/>
    <property type="molecule type" value="Genomic_DNA"/>
</dbReference>